<name>A0ABS7G7D4_9BACT</name>
<protein>
    <submittedName>
        <fullName evidence="1">Uncharacterized protein</fullName>
    </submittedName>
</protein>
<evidence type="ECO:0000313" key="2">
    <source>
        <dbReference type="Proteomes" id="UP000812961"/>
    </source>
</evidence>
<proteinExistence type="predicted"/>
<evidence type="ECO:0000313" key="1">
    <source>
        <dbReference type="EMBL" id="MBW8683045.1"/>
    </source>
</evidence>
<keyword evidence="2" id="KW-1185">Reference proteome</keyword>
<organism evidence="1 2">
    <name type="scientific">Chitinophaga rhizophila</name>
    <dbReference type="NCBI Taxonomy" id="2866212"/>
    <lineage>
        <taxon>Bacteria</taxon>
        <taxon>Pseudomonadati</taxon>
        <taxon>Bacteroidota</taxon>
        <taxon>Chitinophagia</taxon>
        <taxon>Chitinophagales</taxon>
        <taxon>Chitinophagaceae</taxon>
        <taxon>Chitinophaga</taxon>
    </lineage>
</organism>
<sequence>MMDRIFPHNFTTNADINGQSTLFEFTSMNIKVLQLFQVYFSLPDQKQRIRFHMQKDKDGQFRVTDKHRLPAGIEIPEQQLAAAIINEHPGL</sequence>
<comment type="caution">
    <text evidence="1">The sequence shown here is derived from an EMBL/GenBank/DDBJ whole genome shotgun (WGS) entry which is preliminary data.</text>
</comment>
<dbReference type="RefSeq" id="WP_220248278.1">
    <property type="nucleotide sequence ID" value="NZ_JAICCF010000001.1"/>
</dbReference>
<accession>A0ABS7G7D4</accession>
<gene>
    <name evidence="1" type="ORF">K1Y79_01745</name>
</gene>
<dbReference type="EMBL" id="JAICCF010000001">
    <property type="protein sequence ID" value="MBW8683045.1"/>
    <property type="molecule type" value="Genomic_DNA"/>
</dbReference>
<dbReference type="Proteomes" id="UP000812961">
    <property type="component" value="Unassembled WGS sequence"/>
</dbReference>
<reference evidence="1 2" key="1">
    <citation type="submission" date="2021-08" db="EMBL/GenBank/DDBJ databases">
        <title>The genome sequence of Chitinophaga sp. B61.</title>
        <authorList>
            <person name="Zhang X."/>
        </authorList>
    </citation>
    <scope>NUCLEOTIDE SEQUENCE [LARGE SCALE GENOMIC DNA]</scope>
    <source>
        <strain evidence="1 2">B61</strain>
    </source>
</reference>